<dbReference type="Proteomes" id="UP000187209">
    <property type="component" value="Unassembled WGS sequence"/>
</dbReference>
<dbReference type="InterPro" id="IPR000504">
    <property type="entry name" value="RRM_dom"/>
</dbReference>
<dbReference type="InterPro" id="IPR008111">
    <property type="entry name" value="RNA-bd_8"/>
</dbReference>
<dbReference type="GO" id="GO:0003723">
    <property type="term" value="F:RNA binding"/>
    <property type="evidence" value="ECO:0007669"/>
    <property type="project" value="UniProtKB-UniRule"/>
</dbReference>
<dbReference type="InterPro" id="IPR035979">
    <property type="entry name" value="RBD_domain_sf"/>
</dbReference>
<dbReference type="AlphaFoldDB" id="A0A1R2AUC1"/>
<dbReference type="GO" id="GO:0006396">
    <property type="term" value="P:RNA processing"/>
    <property type="evidence" value="ECO:0007669"/>
    <property type="project" value="InterPro"/>
</dbReference>
<comment type="caution">
    <text evidence="3">The sequence shown here is derived from an EMBL/GenBank/DDBJ whole genome shotgun (WGS) entry which is preliminary data.</text>
</comment>
<keyword evidence="4" id="KW-1185">Reference proteome</keyword>
<reference evidence="3 4" key="1">
    <citation type="submission" date="2016-11" db="EMBL/GenBank/DDBJ databases">
        <title>The macronuclear genome of Stentor coeruleus: a giant cell with tiny introns.</title>
        <authorList>
            <person name="Slabodnick M."/>
            <person name="Ruby J.G."/>
            <person name="Reiff S.B."/>
            <person name="Swart E.C."/>
            <person name="Gosai S."/>
            <person name="Prabakaran S."/>
            <person name="Witkowska E."/>
            <person name="Larue G.E."/>
            <person name="Fisher S."/>
            <person name="Freeman R.M."/>
            <person name="Gunawardena J."/>
            <person name="Chu W."/>
            <person name="Stover N.A."/>
            <person name="Gregory B.D."/>
            <person name="Nowacki M."/>
            <person name="Derisi J."/>
            <person name="Roy S.W."/>
            <person name="Marshall W.F."/>
            <person name="Sood P."/>
        </authorList>
    </citation>
    <scope>NUCLEOTIDE SEQUENCE [LARGE SCALE GENOMIC DNA]</scope>
    <source>
        <strain evidence="3">WM001</strain>
    </source>
</reference>
<protein>
    <recommendedName>
        <fullName evidence="2">RRM domain-containing protein</fullName>
    </recommendedName>
</protein>
<sequence>MEEEEKYTRLEDNSAANEPIKSVEGWIVYVSGIHPEAQEDDIYDMMSEYGKLKNLHLNQDRRTGSNKGYALGEYSEVEHAKDAIKGLNGFKFLGKELKADFAFKHPV</sequence>
<dbReference type="PRINTS" id="PR01738">
    <property type="entry name" value="RNABINDINGM8"/>
</dbReference>
<evidence type="ECO:0000256" key="1">
    <source>
        <dbReference type="PROSITE-ProRule" id="PRU00176"/>
    </source>
</evidence>
<dbReference type="Pfam" id="PF00076">
    <property type="entry name" value="RRM_1"/>
    <property type="match status" value="1"/>
</dbReference>
<proteinExistence type="predicted"/>
<dbReference type="PANTHER" id="PTHR45894">
    <property type="entry name" value="RNA-BINDING PROTEIN 8A"/>
    <property type="match status" value="1"/>
</dbReference>
<dbReference type="InterPro" id="IPR012677">
    <property type="entry name" value="Nucleotide-bd_a/b_plait_sf"/>
</dbReference>
<gene>
    <name evidence="3" type="ORF">SteCoe_34620</name>
</gene>
<dbReference type="SMART" id="SM00360">
    <property type="entry name" value="RRM"/>
    <property type="match status" value="1"/>
</dbReference>
<dbReference type="SUPFAM" id="SSF54928">
    <property type="entry name" value="RNA-binding domain, RBD"/>
    <property type="match status" value="1"/>
</dbReference>
<name>A0A1R2AUC1_9CILI</name>
<dbReference type="OrthoDB" id="15688at2759"/>
<dbReference type="EMBL" id="MPUH01001395">
    <property type="protein sequence ID" value="OMJ68045.1"/>
    <property type="molecule type" value="Genomic_DNA"/>
</dbReference>
<accession>A0A1R2AUC1</accession>
<dbReference type="GO" id="GO:0005737">
    <property type="term" value="C:cytoplasm"/>
    <property type="evidence" value="ECO:0007669"/>
    <property type="project" value="InterPro"/>
</dbReference>
<feature type="domain" description="RRM" evidence="2">
    <location>
        <begin position="26"/>
        <end position="104"/>
    </location>
</feature>
<evidence type="ECO:0000259" key="2">
    <source>
        <dbReference type="PROSITE" id="PS50102"/>
    </source>
</evidence>
<dbReference type="Gene3D" id="3.30.70.330">
    <property type="match status" value="1"/>
</dbReference>
<evidence type="ECO:0000313" key="3">
    <source>
        <dbReference type="EMBL" id="OMJ68045.1"/>
    </source>
</evidence>
<evidence type="ECO:0000313" key="4">
    <source>
        <dbReference type="Proteomes" id="UP000187209"/>
    </source>
</evidence>
<dbReference type="GO" id="GO:0005634">
    <property type="term" value="C:nucleus"/>
    <property type="evidence" value="ECO:0007669"/>
    <property type="project" value="InterPro"/>
</dbReference>
<dbReference type="PROSITE" id="PS50102">
    <property type="entry name" value="RRM"/>
    <property type="match status" value="1"/>
</dbReference>
<organism evidence="3 4">
    <name type="scientific">Stentor coeruleus</name>
    <dbReference type="NCBI Taxonomy" id="5963"/>
    <lineage>
        <taxon>Eukaryota</taxon>
        <taxon>Sar</taxon>
        <taxon>Alveolata</taxon>
        <taxon>Ciliophora</taxon>
        <taxon>Postciliodesmatophora</taxon>
        <taxon>Heterotrichea</taxon>
        <taxon>Heterotrichida</taxon>
        <taxon>Stentoridae</taxon>
        <taxon>Stentor</taxon>
    </lineage>
</organism>
<keyword evidence="1" id="KW-0694">RNA-binding</keyword>